<sequence>MEIVDKFVAAEGGKDELPITSLEVHHVRRMRYILSINLSGKIRIFREDETLYGSVMPSSRPLVFLKQIVLFLTELKSTKTIESGEVKMKTKKDKIEKTWL</sequence>
<accession>A0ABR2EW38</accession>
<gene>
    <name evidence="1" type="ORF">V6N12_058393</name>
</gene>
<evidence type="ECO:0000313" key="1">
    <source>
        <dbReference type="EMBL" id="KAK8564811.1"/>
    </source>
</evidence>
<dbReference type="PANTHER" id="PTHR35464">
    <property type="entry name" value="OS06G0115200 PROTEIN"/>
    <property type="match status" value="1"/>
</dbReference>
<dbReference type="EMBL" id="JBBPBM010000010">
    <property type="protein sequence ID" value="KAK8564811.1"/>
    <property type="molecule type" value="Genomic_DNA"/>
</dbReference>
<dbReference type="PANTHER" id="PTHR35464:SF1">
    <property type="entry name" value="OS06G0115200 PROTEIN"/>
    <property type="match status" value="1"/>
</dbReference>
<name>A0ABR2EW38_9ROSI</name>
<dbReference type="InterPro" id="IPR045288">
    <property type="entry name" value="At1g75140-like"/>
</dbReference>
<evidence type="ECO:0000313" key="2">
    <source>
        <dbReference type="Proteomes" id="UP001472677"/>
    </source>
</evidence>
<organism evidence="1 2">
    <name type="scientific">Hibiscus sabdariffa</name>
    <name type="common">roselle</name>
    <dbReference type="NCBI Taxonomy" id="183260"/>
    <lineage>
        <taxon>Eukaryota</taxon>
        <taxon>Viridiplantae</taxon>
        <taxon>Streptophyta</taxon>
        <taxon>Embryophyta</taxon>
        <taxon>Tracheophyta</taxon>
        <taxon>Spermatophyta</taxon>
        <taxon>Magnoliopsida</taxon>
        <taxon>eudicotyledons</taxon>
        <taxon>Gunneridae</taxon>
        <taxon>Pentapetalae</taxon>
        <taxon>rosids</taxon>
        <taxon>malvids</taxon>
        <taxon>Malvales</taxon>
        <taxon>Malvaceae</taxon>
        <taxon>Malvoideae</taxon>
        <taxon>Hibiscus</taxon>
    </lineage>
</organism>
<comment type="caution">
    <text evidence="1">The sequence shown here is derived from an EMBL/GenBank/DDBJ whole genome shotgun (WGS) entry which is preliminary data.</text>
</comment>
<dbReference type="Proteomes" id="UP001472677">
    <property type="component" value="Unassembled WGS sequence"/>
</dbReference>
<protein>
    <submittedName>
        <fullName evidence="1">Uncharacterized protein</fullName>
    </submittedName>
</protein>
<keyword evidence="2" id="KW-1185">Reference proteome</keyword>
<reference evidence="1 2" key="1">
    <citation type="journal article" date="2024" name="G3 (Bethesda)">
        <title>Genome assembly of Hibiscus sabdariffa L. provides insights into metabolisms of medicinal natural products.</title>
        <authorList>
            <person name="Kim T."/>
        </authorList>
    </citation>
    <scope>NUCLEOTIDE SEQUENCE [LARGE SCALE GENOMIC DNA]</scope>
    <source>
        <strain evidence="1">TK-2024</strain>
        <tissue evidence="1">Old leaves</tissue>
    </source>
</reference>
<proteinExistence type="predicted"/>